<protein>
    <recommendedName>
        <fullName evidence="8">Aminotransferase class I/classII large domain-containing protein</fullName>
    </recommendedName>
</protein>
<dbReference type="InterPro" id="IPR015421">
    <property type="entry name" value="PyrdxlP-dep_Trfase_major"/>
</dbReference>
<evidence type="ECO:0000256" key="5">
    <source>
        <dbReference type="ARBA" id="ARBA00023315"/>
    </source>
</evidence>
<evidence type="ECO:0000313" key="10">
    <source>
        <dbReference type="Proteomes" id="UP001233999"/>
    </source>
</evidence>
<dbReference type="GO" id="GO:0006567">
    <property type="term" value="P:L-threonine catabolic process"/>
    <property type="evidence" value="ECO:0007669"/>
    <property type="project" value="InterPro"/>
</dbReference>
<dbReference type="SUPFAM" id="SSF53383">
    <property type="entry name" value="PLP-dependent transferases"/>
    <property type="match status" value="1"/>
</dbReference>
<dbReference type="GO" id="GO:0005739">
    <property type="term" value="C:mitochondrion"/>
    <property type="evidence" value="ECO:0007669"/>
    <property type="project" value="TreeGrafter"/>
</dbReference>
<comment type="similarity">
    <text evidence="2 6">Belongs to the class-II pyridoxal-phosphate-dependent aminotransferase family.</text>
</comment>
<dbReference type="NCBIfam" id="NF005394">
    <property type="entry name" value="PRK06939.1"/>
    <property type="match status" value="1"/>
</dbReference>
<dbReference type="EMBL" id="JASPKZ010009349">
    <property type="protein sequence ID" value="KAJ9577734.1"/>
    <property type="molecule type" value="Genomic_DNA"/>
</dbReference>
<evidence type="ECO:0000256" key="7">
    <source>
        <dbReference type="SAM" id="Coils"/>
    </source>
</evidence>
<dbReference type="InterPro" id="IPR015422">
    <property type="entry name" value="PyrdxlP-dep_Trfase_small"/>
</dbReference>
<organism evidence="9 10">
    <name type="scientific">Diploptera punctata</name>
    <name type="common">Pacific beetle cockroach</name>
    <dbReference type="NCBI Taxonomy" id="6984"/>
    <lineage>
        <taxon>Eukaryota</taxon>
        <taxon>Metazoa</taxon>
        <taxon>Ecdysozoa</taxon>
        <taxon>Arthropoda</taxon>
        <taxon>Hexapoda</taxon>
        <taxon>Insecta</taxon>
        <taxon>Pterygota</taxon>
        <taxon>Neoptera</taxon>
        <taxon>Polyneoptera</taxon>
        <taxon>Dictyoptera</taxon>
        <taxon>Blattodea</taxon>
        <taxon>Blaberoidea</taxon>
        <taxon>Blaberidae</taxon>
        <taxon>Diplopterinae</taxon>
        <taxon>Diploptera</taxon>
    </lineage>
</organism>
<keyword evidence="3" id="KW-0808">Transferase</keyword>
<dbReference type="Proteomes" id="UP001233999">
    <property type="component" value="Unassembled WGS sequence"/>
</dbReference>
<dbReference type="InterPro" id="IPR001917">
    <property type="entry name" value="Aminotrans_II_pyridoxalP_BS"/>
</dbReference>
<reference evidence="9" key="1">
    <citation type="journal article" date="2023" name="IScience">
        <title>Live-bearing cockroach genome reveals convergent evolutionary mechanisms linked to viviparity in insects and beyond.</title>
        <authorList>
            <person name="Fouks B."/>
            <person name="Harrison M.C."/>
            <person name="Mikhailova A.A."/>
            <person name="Marchal E."/>
            <person name="English S."/>
            <person name="Carruthers M."/>
            <person name="Jennings E.C."/>
            <person name="Chiamaka E.L."/>
            <person name="Frigard R.A."/>
            <person name="Pippel M."/>
            <person name="Attardo G.M."/>
            <person name="Benoit J.B."/>
            <person name="Bornberg-Bauer E."/>
            <person name="Tobe S.S."/>
        </authorList>
    </citation>
    <scope>NUCLEOTIDE SEQUENCE</scope>
    <source>
        <strain evidence="9">Stay&amp;Tobe</strain>
    </source>
</reference>
<dbReference type="InterPro" id="IPR015424">
    <property type="entry name" value="PyrdxlP-dep_Trfase"/>
</dbReference>
<dbReference type="InterPro" id="IPR050087">
    <property type="entry name" value="AON_synthase_class-II"/>
</dbReference>
<evidence type="ECO:0000256" key="2">
    <source>
        <dbReference type="ARBA" id="ARBA00008392"/>
    </source>
</evidence>
<keyword evidence="5" id="KW-0012">Acyltransferase</keyword>
<gene>
    <name evidence="9" type="ORF">L9F63_005727</name>
</gene>
<dbReference type="InterPro" id="IPR004839">
    <property type="entry name" value="Aminotransferase_I/II_large"/>
</dbReference>
<dbReference type="AlphaFoldDB" id="A0AAD7ZBZ6"/>
<dbReference type="Pfam" id="PF00155">
    <property type="entry name" value="Aminotran_1_2"/>
    <property type="match status" value="1"/>
</dbReference>
<comment type="cofactor">
    <cofactor evidence="1 6">
        <name>pyridoxal 5'-phosphate</name>
        <dbReference type="ChEBI" id="CHEBI:597326"/>
    </cofactor>
</comment>
<feature type="domain" description="Aminotransferase class I/classII large" evidence="8">
    <location>
        <begin position="54"/>
        <end position="329"/>
    </location>
</feature>
<dbReference type="NCBIfam" id="TIGR01822">
    <property type="entry name" value="2am3keto_CoA"/>
    <property type="match status" value="1"/>
</dbReference>
<evidence type="ECO:0000259" key="8">
    <source>
        <dbReference type="Pfam" id="PF00155"/>
    </source>
</evidence>
<evidence type="ECO:0000256" key="1">
    <source>
        <dbReference type="ARBA" id="ARBA00001933"/>
    </source>
</evidence>
<dbReference type="PANTHER" id="PTHR13693">
    <property type="entry name" value="CLASS II AMINOTRANSFERASE/8-AMINO-7-OXONONANOATE SYNTHASE"/>
    <property type="match status" value="1"/>
</dbReference>
<dbReference type="FunFam" id="3.40.640.10:FF:000006">
    <property type="entry name" value="5-aminolevulinate synthase, mitochondrial"/>
    <property type="match status" value="1"/>
</dbReference>
<evidence type="ECO:0000256" key="6">
    <source>
        <dbReference type="RuleBase" id="RU003693"/>
    </source>
</evidence>
<comment type="caution">
    <text evidence="9">The sequence shown here is derived from an EMBL/GenBank/DDBJ whole genome shotgun (WGS) entry which is preliminary data.</text>
</comment>
<evidence type="ECO:0000313" key="9">
    <source>
        <dbReference type="EMBL" id="KAJ9577734.1"/>
    </source>
</evidence>
<dbReference type="Gene3D" id="3.40.640.10">
    <property type="entry name" value="Type I PLP-dependent aspartate aminotransferase-like (Major domain)"/>
    <property type="match status" value="1"/>
</dbReference>
<dbReference type="Gene3D" id="3.90.1150.10">
    <property type="entry name" value="Aspartate Aminotransferase, domain 1"/>
    <property type="match status" value="1"/>
</dbReference>
<evidence type="ECO:0000256" key="3">
    <source>
        <dbReference type="ARBA" id="ARBA00022679"/>
    </source>
</evidence>
<dbReference type="PANTHER" id="PTHR13693:SF102">
    <property type="entry name" value="2-AMINO-3-KETOBUTYRATE COENZYME A LIGASE, MITOCHONDRIAL"/>
    <property type="match status" value="1"/>
</dbReference>
<proteinExistence type="inferred from homology"/>
<dbReference type="InterPro" id="IPR011282">
    <property type="entry name" value="2am3keto_CoA_ligase"/>
</dbReference>
<keyword evidence="7" id="KW-0175">Coiled coil</keyword>
<sequence length="331" mass="36276">MASLSRVSRRVGALREIVQEELSRIQQAGTWKSERVITSRQSPAITVQGCHSHKILNLCSNNYLGLASHPDIVAAAHGALDKYGAGLSSVRFICGTQDIHKELEQKIANFHQREDAILYPSCFDANAGIFEALLTDKDAVFSDELNHASIIDGIRLCKAKKHRYLHRNMSDLEARLKEEKNARMKLIVTDGVFSMDGNIAPLDKICKLADQYGALVFVDEAHATGFLGNTGRGTEEYHDMIGEVDIINSTLGKAMGGASGGYTTGPKQLIDLLRQKGRPYLFSNSLPPPVVAAGIKAFDIVLNSNELPQRVRHNTTRFRDTMAQAGFTLAG</sequence>
<name>A0AAD7ZBZ6_DIPPU</name>
<dbReference type="PROSITE" id="PS00599">
    <property type="entry name" value="AA_TRANSFER_CLASS_2"/>
    <property type="match status" value="1"/>
</dbReference>
<dbReference type="GO" id="GO:0008890">
    <property type="term" value="F:glycine C-acetyltransferase activity"/>
    <property type="evidence" value="ECO:0007669"/>
    <property type="project" value="InterPro"/>
</dbReference>
<reference evidence="9" key="2">
    <citation type="submission" date="2023-05" db="EMBL/GenBank/DDBJ databases">
        <authorList>
            <person name="Fouks B."/>
        </authorList>
    </citation>
    <scope>NUCLEOTIDE SEQUENCE</scope>
    <source>
        <strain evidence="9">Stay&amp;Tobe</strain>
        <tissue evidence="9">Testes</tissue>
    </source>
</reference>
<dbReference type="GO" id="GO:0030170">
    <property type="term" value="F:pyridoxal phosphate binding"/>
    <property type="evidence" value="ECO:0007669"/>
    <property type="project" value="InterPro"/>
</dbReference>
<feature type="coiled-coil region" evidence="7">
    <location>
        <begin position="162"/>
        <end position="189"/>
    </location>
</feature>
<keyword evidence="10" id="KW-1185">Reference proteome</keyword>
<keyword evidence="4 6" id="KW-0663">Pyridoxal phosphate</keyword>
<evidence type="ECO:0000256" key="4">
    <source>
        <dbReference type="ARBA" id="ARBA00022898"/>
    </source>
</evidence>
<accession>A0AAD7ZBZ6</accession>